<feature type="transmembrane region" description="Helical" evidence="3">
    <location>
        <begin position="250"/>
        <end position="268"/>
    </location>
</feature>
<dbReference type="GO" id="GO:0006511">
    <property type="term" value="P:ubiquitin-dependent protein catabolic process"/>
    <property type="evidence" value="ECO:0007669"/>
    <property type="project" value="TreeGrafter"/>
</dbReference>
<feature type="transmembrane region" description="Helical" evidence="3">
    <location>
        <begin position="143"/>
        <end position="165"/>
    </location>
</feature>
<comment type="caution">
    <text evidence="5">The sequence shown here is derived from an EMBL/GenBank/DDBJ whole genome shotgun (WGS) entry which is preliminary data.</text>
</comment>
<dbReference type="GO" id="GO:0008270">
    <property type="term" value="F:zinc ion binding"/>
    <property type="evidence" value="ECO:0007669"/>
    <property type="project" value="UniProtKB-KW"/>
</dbReference>
<evidence type="ECO:0000256" key="2">
    <source>
        <dbReference type="SAM" id="MobiDB-lite"/>
    </source>
</evidence>
<feature type="compositionally biased region" description="Polar residues" evidence="2">
    <location>
        <begin position="480"/>
        <end position="490"/>
    </location>
</feature>
<feature type="region of interest" description="Disordered" evidence="2">
    <location>
        <begin position="516"/>
        <end position="541"/>
    </location>
</feature>
<dbReference type="GO" id="GO:0016567">
    <property type="term" value="P:protein ubiquitination"/>
    <property type="evidence" value="ECO:0007669"/>
    <property type="project" value="TreeGrafter"/>
</dbReference>
<reference evidence="5" key="2">
    <citation type="submission" date="2020-11" db="EMBL/GenBank/DDBJ databases">
        <authorList>
            <consortium name="DOE Joint Genome Institute"/>
            <person name="Kuo A."/>
            <person name="Miyauchi S."/>
            <person name="Kiss E."/>
            <person name="Drula E."/>
            <person name="Kohler A."/>
            <person name="Sanchez-Garcia M."/>
            <person name="Andreopoulos B."/>
            <person name="Barry K.W."/>
            <person name="Bonito G."/>
            <person name="Buee M."/>
            <person name="Carver A."/>
            <person name="Chen C."/>
            <person name="Cichocki N."/>
            <person name="Clum A."/>
            <person name="Culley D."/>
            <person name="Crous P.W."/>
            <person name="Fauchery L."/>
            <person name="Girlanda M."/>
            <person name="Hayes R."/>
            <person name="Keri Z."/>
            <person name="Labutti K."/>
            <person name="Lipzen A."/>
            <person name="Lombard V."/>
            <person name="Magnuson J."/>
            <person name="Maillard F."/>
            <person name="Morin E."/>
            <person name="Murat C."/>
            <person name="Nolan M."/>
            <person name="Ohm R."/>
            <person name="Pangilinan J."/>
            <person name="Pereira M."/>
            <person name="Perotto S."/>
            <person name="Peter M."/>
            <person name="Riley R."/>
            <person name="Sitrit Y."/>
            <person name="Stielow B."/>
            <person name="Szollosi G."/>
            <person name="Zifcakova L."/>
            <person name="Stursova M."/>
            <person name="Spatafora J.W."/>
            <person name="Tedersoo L."/>
            <person name="Vaario L.-M."/>
            <person name="Yamada A."/>
            <person name="Yan M."/>
            <person name="Wang P."/>
            <person name="Xu J."/>
            <person name="Bruns T."/>
            <person name="Baldrian P."/>
            <person name="Vilgalys R."/>
            <person name="Henrissat B."/>
            <person name="Grigoriev I.V."/>
            <person name="Hibbett D."/>
            <person name="Nagy L.G."/>
            <person name="Martin F.M."/>
        </authorList>
    </citation>
    <scope>NUCLEOTIDE SEQUENCE</scope>
    <source>
        <strain evidence="5">UH-Tt-Lm1</strain>
    </source>
</reference>
<feature type="domain" description="RING-type" evidence="4">
    <location>
        <begin position="628"/>
        <end position="671"/>
    </location>
</feature>
<reference evidence="5" key="1">
    <citation type="journal article" date="2020" name="Nat. Commun.">
        <title>Large-scale genome sequencing of mycorrhizal fungi provides insights into the early evolution of symbiotic traits.</title>
        <authorList>
            <person name="Miyauchi S."/>
            <person name="Kiss E."/>
            <person name="Kuo A."/>
            <person name="Drula E."/>
            <person name="Kohler A."/>
            <person name="Sanchez-Garcia M."/>
            <person name="Morin E."/>
            <person name="Andreopoulos B."/>
            <person name="Barry K.W."/>
            <person name="Bonito G."/>
            <person name="Buee M."/>
            <person name="Carver A."/>
            <person name="Chen C."/>
            <person name="Cichocki N."/>
            <person name="Clum A."/>
            <person name="Culley D."/>
            <person name="Crous P.W."/>
            <person name="Fauchery L."/>
            <person name="Girlanda M."/>
            <person name="Hayes R.D."/>
            <person name="Keri Z."/>
            <person name="LaButti K."/>
            <person name="Lipzen A."/>
            <person name="Lombard V."/>
            <person name="Magnuson J."/>
            <person name="Maillard F."/>
            <person name="Murat C."/>
            <person name="Nolan M."/>
            <person name="Ohm R.A."/>
            <person name="Pangilinan J."/>
            <person name="Pereira M.F."/>
            <person name="Perotto S."/>
            <person name="Peter M."/>
            <person name="Pfister S."/>
            <person name="Riley R."/>
            <person name="Sitrit Y."/>
            <person name="Stielow J.B."/>
            <person name="Szollosi G."/>
            <person name="Zifcakova L."/>
            <person name="Stursova M."/>
            <person name="Spatafora J.W."/>
            <person name="Tedersoo L."/>
            <person name="Vaario L.M."/>
            <person name="Yamada A."/>
            <person name="Yan M."/>
            <person name="Wang P."/>
            <person name="Xu J."/>
            <person name="Bruns T."/>
            <person name="Baldrian P."/>
            <person name="Vilgalys R."/>
            <person name="Dunand C."/>
            <person name="Henrissat B."/>
            <person name="Grigoriev I.V."/>
            <person name="Hibbett D."/>
            <person name="Nagy L.G."/>
            <person name="Martin F.M."/>
        </authorList>
    </citation>
    <scope>NUCLEOTIDE SEQUENCE</scope>
    <source>
        <strain evidence="5">UH-Tt-Lm1</strain>
    </source>
</reference>
<evidence type="ECO:0000256" key="3">
    <source>
        <dbReference type="SAM" id="Phobius"/>
    </source>
</evidence>
<sequence length="683" mass="76141">MRNFSVTIPRPITWAISTVMSRLRRINEAMALKLDHAHRDTLAQSPQGAAVGPYGQPYQQMPVPWTFLTSGYFIGFLVFALVSNRIQEIVSPPRLGPRRHRGRAEGTPYGVQSWARRVWLGLFPIDVSSTLSRTIIRLPSSYLLLKSLLVWAVILLQAFSLFPTVHAGWLHNIDTRIGSLETRDVCWSTFVAVCTALCVNYFISGLEGLGRDASPFNLFGYAFLLHLYSSPTNNVVRRDGFATRPNKHCLIPIAVPLLQITMIHLLGMKKSWSRQRFIPTTMCTAITVIHFHSVFWRSPVSYPLFNYFPVLLESFLIASTALVCALDALTQILLEGTVTRSILCHSGSLMPGLEEDCSVVIARLGTASLEATSVAGLGNEVAGVAVIDTVIQGLGIDVNDPTAVELDRAGISRSGDLARGPQGGFFNEVKNIKAISMHGPSRFEARSLFSKELERYLKVWLRVLKGTWILLRHGRRFQQPAPTSAPTNGEATEEIVSTEGDEDDYRRFLHGEAISDDDEEYNLSPRTPSSSHASSDNEAEDHPAELYHNLTSDESSAGPVPVLLAHMVDSSSSPLTRRRYQRLIENAGQRGTSILESPVDLRTPSLRREWQLNELSEEDGWDETRMNCVICTCKPRQVICWPCRCLALCDDCRENLASRSSASNHNCPCCRRRVEGFSRIYIP</sequence>
<keyword evidence="3" id="KW-0472">Membrane</keyword>
<feature type="region of interest" description="Disordered" evidence="2">
    <location>
        <begin position="478"/>
        <end position="502"/>
    </location>
</feature>
<dbReference type="OrthoDB" id="66726at2759"/>
<keyword evidence="1" id="KW-0479">Metal-binding</keyword>
<dbReference type="PANTHER" id="PTHR22696:SF1">
    <property type="entry name" value="E3 UBIQUITIN-PROTEIN LIGASE RNF26"/>
    <property type="match status" value="1"/>
</dbReference>
<dbReference type="PROSITE" id="PS50089">
    <property type="entry name" value="ZF_RING_2"/>
    <property type="match status" value="1"/>
</dbReference>
<proteinExistence type="predicted"/>
<dbReference type="InterPro" id="IPR013083">
    <property type="entry name" value="Znf_RING/FYVE/PHD"/>
</dbReference>
<dbReference type="InterPro" id="IPR001841">
    <property type="entry name" value="Znf_RING"/>
</dbReference>
<keyword evidence="3" id="KW-1133">Transmembrane helix</keyword>
<evidence type="ECO:0000313" key="5">
    <source>
        <dbReference type="EMBL" id="KAF9792794.1"/>
    </source>
</evidence>
<dbReference type="GO" id="GO:0061630">
    <property type="term" value="F:ubiquitin protein ligase activity"/>
    <property type="evidence" value="ECO:0007669"/>
    <property type="project" value="TreeGrafter"/>
</dbReference>
<evidence type="ECO:0000256" key="1">
    <source>
        <dbReference type="PROSITE-ProRule" id="PRU00175"/>
    </source>
</evidence>
<dbReference type="EMBL" id="WIUZ02000001">
    <property type="protein sequence ID" value="KAF9792794.1"/>
    <property type="molecule type" value="Genomic_DNA"/>
</dbReference>
<feature type="transmembrane region" description="Helical" evidence="3">
    <location>
        <begin position="185"/>
        <end position="203"/>
    </location>
</feature>
<evidence type="ECO:0000259" key="4">
    <source>
        <dbReference type="PROSITE" id="PS50089"/>
    </source>
</evidence>
<protein>
    <recommendedName>
        <fullName evidence="4">RING-type domain-containing protein</fullName>
    </recommendedName>
</protein>
<dbReference type="PANTHER" id="PTHR22696">
    <property type="entry name" value="E3 UBIQUITIN-PROTEIN LIGASE RNF26"/>
    <property type="match status" value="1"/>
</dbReference>
<feature type="compositionally biased region" description="Low complexity" evidence="2">
    <location>
        <begin position="524"/>
        <end position="534"/>
    </location>
</feature>
<keyword evidence="3" id="KW-0812">Transmembrane</keyword>
<keyword evidence="1" id="KW-0863">Zinc-finger</keyword>
<organism evidence="5 6">
    <name type="scientific">Thelephora terrestris</name>
    <dbReference type="NCBI Taxonomy" id="56493"/>
    <lineage>
        <taxon>Eukaryota</taxon>
        <taxon>Fungi</taxon>
        <taxon>Dikarya</taxon>
        <taxon>Basidiomycota</taxon>
        <taxon>Agaricomycotina</taxon>
        <taxon>Agaricomycetes</taxon>
        <taxon>Thelephorales</taxon>
        <taxon>Thelephoraceae</taxon>
        <taxon>Thelephora</taxon>
    </lineage>
</organism>
<evidence type="ECO:0000313" key="6">
    <source>
        <dbReference type="Proteomes" id="UP000736335"/>
    </source>
</evidence>
<accession>A0A9P6LCH9</accession>
<dbReference type="Pfam" id="PF13920">
    <property type="entry name" value="zf-C3HC4_3"/>
    <property type="match status" value="1"/>
</dbReference>
<gene>
    <name evidence="5" type="ORF">BJ322DRAFT_1031441</name>
</gene>
<keyword evidence="1" id="KW-0862">Zinc</keyword>
<feature type="transmembrane region" description="Helical" evidence="3">
    <location>
        <begin position="63"/>
        <end position="82"/>
    </location>
</feature>
<name>A0A9P6LCH9_9AGAM</name>
<dbReference type="Proteomes" id="UP000736335">
    <property type="component" value="Unassembled WGS sequence"/>
</dbReference>
<dbReference type="Gene3D" id="3.30.40.10">
    <property type="entry name" value="Zinc/RING finger domain, C3HC4 (zinc finger)"/>
    <property type="match status" value="1"/>
</dbReference>
<feature type="transmembrane region" description="Helical" evidence="3">
    <location>
        <begin position="277"/>
        <end position="295"/>
    </location>
</feature>
<dbReference type="AlphaFoldDB" id="A0A9P6LCH9"/>
<keyword evidence="6" id="KW-1185">Reference proteome</keyword>